<evidence type="ECO:0000313" key="2">
    <source>
        <dbReference type="EMBL" id="QSS66822.1"/>
    </source>
</evidence>
<dbReference type="EMBL" id="CP069116">
    <property type="protein sequence ID" value="QSS66822.1"/>
    <property type="molecule type" value="Genomic_DNA"/>
</dbReference>
<organism evidence="2 3">
    <name type="scientific">Ajellomyces capsulatus</name>
    <name type="common">Darling's disease fungus</name>
    <name type="synonym">Histoplasma capsulatum</name>
    <dbReference type="NCBI Taxonomy" id="5037"/>
    <lineage>
        <taxon>Eukaryota</taxon>
        <taxon>Fungi</taxon>
        <taxon>Dikarya</taxon>
        <taxon>Ascomycota</taxon>
        <taxon>Pezizomycotina</taxon>
        <taxon>Eurotiomycetes</taxon>
        <taxon>Eurotiomycetidae</taxon>
        <taxon>Onygenales</taxon>
        <taxon>Ajellomycetaceae</taxon>
        <taxon>Histoplasma</taxon>
    </lineage>
</organism>
<feature type="compositionally biased region" description="Basic and acidic residues" evidence="1">
    <location>
        <begin position="80"/>
        <end position="128"/>
    </location>
</feature>
<name>A0A8A1MQ83_AJECA</name>
<dbReference type="VEuPathDB" id="FungiDB:I7I51_03034"/>
<reference evidence="2" key="1">
    <citation type="submission" date="2021-01" db="EMBL/GenBank/DDBJ databases">
        <title>Chromosome-level genome assembly of a human fungal pathogen reveals clustering of transcriptionally co-regulated genes.</title>
        <authorList>
            <person name="Voorhies M."/>
            <person name="Cohen S."/>
            <person name="Shea T.P."/>
            <person name="Petrus S."/>
            <person name="Munoz J.F."/>
            <person name="Poplawski S."/>
            <person name="Goldman W.E."/>
            <person name="Michael T."/>
            <person name="Cuomo C.A."/>
            <person name="Sil A."/>
            <person name="Beyhan S."/>
        </authorList>
    </citation>
    <scope>NUCLEOTIDE SEQUENCE</scope>
    <source>
        <strain evidence="2">WU24</strain>
    </source>
</reference>
<feature type="region of interest" description="Disordered" evidence="1">
    <location>
        <begin position="80"/>
        <end position="143"/>
    </location>
</feature>
<proteinExistence type="predicted"/>
<protein>
    <submittedName>
        <fullName evidence="2">Uncharacterized protein</fullName>
    </submittedName>
</protein>
<dbReference type="AlphaFoldDB" id="A0A8A1MQ83"/>
<sequence length="191" mass="22089">MGRIEFECLMDYAEPYLHAKPLPEKWIFRREIQMVIAASSELENISVFRKGAAPNIPSDDYKLMKLGYFMLEFDAESRTDKARCTGKRRRDDSSSRDRASEGQTNDRDLWHDRVAWSSEAHSHDHQVQELEAGSRSPSSGLEAQNIQETSTMLVARQQTQNSRSRNSIYVLKISNQPYPPPWELIVRCNPR</sequence>
<accession>A0A8A1MQ83</accession>
<gene>
    <name evidence="2" type="ORF">I7I51_03034</name>
</gene>
<evidence type="ECO:0000256" key="1">
    <source>
        <dbReference type="SAM" id="MobiDB-lite"/>
    </source>
</evidence>
<evidence type="ECO:0000313" key="3">
    <source>
        <dbReference type="Proteomes" id="UP000663671"/>
    </source>
</evidence>
<dbReference type="OrthoDB" id="10464409at2759"/>
<dbReference type="Proteomes" id="UP000663671">
    <property type="component" value="Chromosome 6"/>
</dbReference>